<feature type="non-terminal residue" evidence="11">
    <location>
        <position position="309"/>
    </location>
</feature>
<accession>A0A812PTQ7</accession>
<name>A0A812PTQ7_SYMPI</name>
<feature type="transmembrane region" description="Helical" evidence="10">
    <location>
        <begin position="47"/>
        <end position="65"/>
    </location>
</feature>
<dbReference type="PANTHER" id="PTHR45630">
    <property type="entry name" value="CATION-TRANSPORTING ATPASE-RELATED"/>
    <property type="match status" value="1"/>
</dbReference>
<dbReference type="InterPro" id="IPR018303">
    <property type="entry name" value="ATPase_P-typ_P_site"/>
</dbReference>
<dbReference type="InterPro" id="IPR023299">
    <property type="entry name" value="ATPase_P-typ_cyto_dom_N"/>
</dbReference>
<dbReference type="InterPro" id="IPR006544">
    <property type="entry name" value="P-type_TPase_V"/>
</dbReference>
<evidence type="ECO:0000256" key="2">
    <source>
        <dbReference type="ARBA" id="ARBA00022692"/>
    </source>
</evidence>
<dbReference type="PANTHER" id="PTHR45630:SF11">
    <property type="entry name" value="CATION-TRANSPORTING P-TYPE ATPASE N-TERMINAL DOMAIN-CONTAINING PROTEIN"/>
    <property type="match status" value="1"/>
</dbReference>
<gene>
    <name evidence="11" type="primary">Atp13a5</name>
    <name evidence="11" type="ORF">SPIL2461_LOCUS8240</name>
</gene>
<evidence type="ECO:0000256" key="9">
    <source>
        <dbReference type="ARBA" id="ARBA00023136"/>
    </source>
</evidence>
<evidence type="ECO:0000313" key="12">
    <source>
        <dbReference type="Proteomes" id="UP000649617"/>
    </source>
</evidence>
<dbReference type="GO" id="GO:0016020">
    <property type="term" value="C:membrane"/>
    <property type="evidence" value="ECO:0007669"/>
    <property type="project" value="UniProtKB-SubCell"/>
</dbReference>
<proteinExistence type="predicted"/>
<keyword evidence="12" id="KW-1185">Reference proteome</keyword>
<evidence type="ECO:0000256" key="6">
    <source>
        <dbReference type="ARBA" id="ARBA00022842"/>
    </source>
</evidence>
<dbReference type="OrthoDB" id="289856at2759"/>
<comment type="subcellular location">
    <subcellularLocation>
        <location evidence="1">Membrane</location>
        <topology evidence="1">Multi-pass membrane protein</topology>
    </subcellularLocation>
</comment>
<dbReference type="Gene3D" id="1.20.1110.10">
    <property type="entry name" value="Calcium-transporting ATPase, transmembrane domain"/>
    <property type="match status" value="1"/>
</dbReference>
<feature type="transmembrane region" description="Helical" evidence="10">
    <location>
        <begin position="85"/>
        <end position="107"/>
    </location>
</feature>
<dbReference type="InterPro" id="IPR023214">
    <property type="entry name" value="HAD_sf"/>
</dbReference>
<evidence type="ECO:0000256" key="1">
    <source>
        <dbReference type="ARBA" id="ARBA00004141"/>
    </source>
</evidence>
<dbReference type="SUPFAM" id="SSF81660">
    <property type="entry name" value="Metal cation-transporting ATPase, ATP-binding domain N"/>
    <property type="match status" value="1"/>
</dbReference>
<reference evidence="11" key="1">
    <citation type="submission" date="2021-02" db="EMBL/GenBank/DDBJ databases">
        <authorList>
            <person name="Dougan E. K."/>
            <person name="Rhodes N."/>
            <person name="Thang M."/>
            <person name="Chan C."/>
        </authorList>
    </citation>
    <scope>NUCLEOTIDE SEQUENCE</scope>
</reference>
<organism evidence="11 12">
    <name type="scientific">Symbiodinium pilosum</name>
    <name type="common">Dinoflagellate</name>
    <dbReference type="NCBI Taxonomy" id="2952"/>
    <lineage>
        <taxon>Eukaryota</taxon>
        <taxon>Sar</taxon>
        <taxon>Alveolata</taxon>
        <taxon>Dinophyceae</taxon>
        <taxon>Suessiales</taxon>
        <taxon>Symbiodiniaceae</taxon>
        <taxon>Symbiodinium</taxon>
    </lineage>
</organism>
<comment type="caution">
    <text evidence="11">The sequence shown here is derived from an EMBL/GenBank/DDBJ whole genome shotgun (WGS) entry which is preliminary data.</text>
</comment>
<dbReference type="EMBL" id="CAJNIZ010013358">
    <property type="protein sequence ID" value="CAE7347499.1"/>
    <property type="molecule type" value="Genomic_DNA"/>
</dbReference>
<dbReference type="GO" id="GO:0046872">
    <property type="term" value="F:metal ion binding"/>
    <property type="evidence" value="ECO:0007669"/>
    <property type="project" value="UniProtKB-KW"/>
</dbReference>
<dbReference type="Gene3D" id="3.40.50.1000">
    <property type="entry name" value="HAD superfamily/HAD-like"/>
    <property type="match status" value="1"/>
</dbReference>
<keyword evidence="7" id="KW-1278">Translocase</keyword>
<dbReference type="Proteomes" id="UP000649617">
    <property type="component" value="Unassembled WGS sequence"/>
</dbReference>
<dbReference type="PROSITE" id="PS00154">
    <property type="entry name" value="ATPASE_E1_E2"/>
    <property type="match status" value="1"/>
</dbReference>
<protein>
    <submittedName>
        <fullName evidence="11">Atp13a5 protein</fullName>
    </submittedName>
</protein>
<keyword evidence="8 10" id="KW-1133">Transmembrane helix</keyword>
<dbReference type="Gene3D" id="3.40.1110.10">
    <property type="entry name" value="Calcium-transporting ATPase, cytoplasmic domain N"/>
    <property type="match status" value="1"/>
</dbReference>
<evidence type="ECO:0000256" key="7">
    <source>
        <dbReference type="ARBA" id="ARBA00022967"/>
    </source>
</evidence>
<sequence>AGTSVLQVVDEATWALATHTGIHTQKGQLLLLILYPPKLVFKYDEQLSVVFFLLIIYAIGLVIKLMKVMYDRYAVQQKLPLTATWASGIFTASCVLPTMLHIVLSVGQVISAKRLKKTCSIFCVVPKRIALAGKVRVACFDKTGTLTTSGLEFFGVHCVEIEAANGGAGAKSPFSSPRLGVSSAPQLAAEPQKSNWDLDILCGLASAHSLSPFLQSETGVVGNAVEVNMFKASRWSLVSQSDVRSPPDSAYPEKRFDFSHSTMTMSAVVKHLPSGDQGIYCKGSFEHILRKCRPGSVPENFVQVPCNTV</sequence>
<keyword evidence="2 10" id="KW-0812">Transmembrane</keyword>
<dbReference type="GO" id="GO:0019829">
    <property type="term" value="F:ATPase-coupled monoatomic cation transmembrane transporter activity"/>
    <property type="evidence" value="ECO:0007669"/>
    <property type="project" value="TreeGrafter"/>
</dbReference>
<evidence type="ECO:0000313" key="11">
    <source>
        <dbReference type="EMBL" id="CAE7347499.1"/>
    </source>
</evidence>
<keyword evidence="5" id="KW-0067">ATP-binding</keyword>
<evidence type="ECO:0000256" key="4">
    <source>
        <dbReference type="ARBA" id="ARBA00022741"/>
    </source>
</evidence>
<keyword evidence="9 10" id="KW-0472">Membrane</keyword>
<evidence type="ECO:0000256" key="3">
    <source>
        <dbReference type="ARBA" id="ARBA00022723"/>
    </source>
</evidence>
<dbReference type="GO" id="GO:0005524">
    <property type="term" value="F:ATP binding"/>
    <property type="evidence" value="ECO:0007669"/>
    <property type="project" value="UniProtKB-KW"/>
</dbReference>
<keyword evidence="6" id="KW-0460">Magnesium</keyword>
<evidence type="ECO:0000256" key="10">
    <source>
        <dbReference type="SAM" id="Phobius"/>
    </source>
</evidence>
<keyword evidence="4" id="KW-0547">Nucleotide-binding</keyword>
<dbReference type="GO" id="GO:0140358">
    <property type="term" value="F:P-type transmembrane transporter activity"/>
    <property type="evidence" value="ECO:0007669"/>
    <property type="project" value="InterPro"/>
</dbReference>
<evidence type="ECO:0000256" key="8">
    <source>
        <dbReference type="ARBA" id="ARBA00022989"/>
    </source>
</evidence>
<keyword evidence="3" id="KW-0479">Metal-binding</keyword>
<dbReference type="AlphaFoldDB" id="A0A812PTQ7"/>
<evidence type="ECO:0000256" key="5">
    <source>
        <dbReference type="ARBA" id="ARBA00022840"/>
    </source>
</evidence>